<evidence type="ECO:0000313" key="1">
    <source>
        <dbReference type="EMBL" id="UOE36617.1"/>
    </source>
</evidence>
<sequence length="189" mass="21998">MKQPADFSPSWKRLTALTDERTMWEFDAYYQRVHPLVPNVPRAVLKQWIHGLQGEYVTMRNYAWLDYDHSLFSLEQWPTQGLLNLYVVEEYRDCVQTRERCQDFEEFCCTNRDLVHWKAHGTWRTPPVVLDVVSLGQLPPDKELVVPHQLIEGHNRLGYLLAMAGMAQRGEAIVAVTHDVWVLRGPGPV</sequence>
<keyword evidence="1" id="KW-0614">Plasmid</keyword>
<keyword evidence="2" id="KW-1185">Reference proteome</keyword>
<gene>
    <name evidence="1" type="ORF">MTP16_24310</name>
</gene>
<evidence type="ECO:0000313" key="2">
    <source>
        <dbReference type="Proteomes" id="UP000831390"/>
    </source>
</evidence>
<accession>A0ABY4BE99</accession>
<proteinExistence type="predicted"/>
<dbReference type="RefSeq" id="WP_243520659.1">
    <property type="nucleotide sequence ID" value="NZ_CP094536.1"/>
</dbReference>
<name>A0ABY4BE99_9BACT</name>
<reference evidence="1 2" key="1">
    <citation type="submission" date="2022-03" db="EMBL/GenBank/DDBJ databases">
        <title>Hymenobactersp. isolated from the air.</title>
        <authorList>
            <person name="Won M."/>
            <person name="Kwon S.-W."/>
        </authorList>
    </citation>
    <scope>NUCLEOTIDE SEQUENCE [LARGE SCALE GENOMIC DNA]</scope>
    <source>
        <strain evidence="1 2">KACC 22596</strain>
        <plasmid evidence="1 2">unnamed2</plasmid>
    </source>
</reference>
<dbReference type="EMBL" id="CP094536">
    <property type="protein sequence ID" value="UOE36617.1"/>
    <property type="molecule type" value="Genomic_DNA"/>
</dbReference>
<organism evidence="1 2">
    <name type="scientific">Hymenobacter monticola</name>
    <dbReference type="NCBI Taxonomy" id="1705399"/>
    <lineage>
        <taxon>Bacteria</taxon>
        <taxon>Pseudomonadati</taxon>
        <taxon>Bacteroidota</taxon>
        <taxon>Cytophagia</taxon>
        <taxon>Cytophagales</taxon>
        <taxon>Hymenobacteraceae</taxon>
        <taxon>Hymenobacter</taxon>
    </lineage>
</organism>
<protein>
    <submittedName>
        <fullName evidence="1">Uncharacterized protein</fullName>
    </submittedName>
</protein>
<dbReference type="Proteomes" id="UP000831390">
    <property type="component" value="Plasmid unnamed2"/>
</dbReference>
<geneLocation type="plasmid" evidence="1 2">
    <name>unnamed2</name>
</geneLocation>